<keyword evidence="3" id="KW-1185">Reference proteome</keyword>
<reference evidence="2 3" key="1">
    <citation type="submission" date="2024-05" db="EMBL/GenBank/DDBJ databases">
        <title>De novo assembly of an allotetraploid wild potato.</title>
        <authorList>
            <person name="Hosaka A.J."/>
        </authorList>
    </citation>
    <scope>NUCLEOTIDE SEQUENCE [LARGE SCALE GENOMIC DNA]</scope>
    <source>
        <tissue evidence="2">Young leaves</tissue>
    </source>
</reference>
<proteinExistence type="predicted"/>
<dbReference type="Proteomes" id="UP001627284">
    <property type="component" value="Unassembled WGS sequence"/>
</dbReference>
<feature type="non-terminal residue" evidence="2">
    <location>
        <position position="1"/>
    </location>
</feature>
<dbReference type="AlphaFoldDB" id="A0ABD2QYC4"/>
<accession>A0ABD2QYC4</accession>
<protein>
    <submittedName>
        <fullName evidence="2">Uncharacterized protein</fullName>
    </submittedName>
</protein>
<evidence type="ECO:0000313" key="3">
    <source>
        <dbReference type="Proteomes" id="UP001627284"/>
    </source>
</evidence>
<feature type="region of interest" description="Disordered" evidence="1">
    <location>
        <begin position="24"/>
        <end position="43"/>
    </location>
</feature>
<comment type="caution">
    <text evidence="2">The sequence shown here is derived from an EMBL/GenBank/DDBJ whole genome shotgun (WGS) entry which is preliminary data.</text>
</comment>
<evidence type="ECO:0000256" key="1">
    <source>
        <dbReference type="SAM" id="MobiDB-lite"/>
    </source>
</evidence>
<evidence type="ECO:0000313" key="2">
    <source>
        <dbReference type="EMBL" id="KAL3324373.1"/>
    </source>
</evidence>
<organism evidence="2 3">
    <name type="scientific">Solanum stoloniferum</name>
    <dbReference type="NCBI Taxonomy" id="62892"/>
    <lineage>
        <taxon>Eukaryota</taxon>
        <taxon>Viridiplantae</taxon>
        <taxon>Streptophyta</taxon>
        <taxon>Embryophyta</taxon>
        <taxon>Tracheophyta</taxon>
        <taxon>Spermatophyta</taxon>
        <taxon>Magnoliopsida</taxon>
        <taxon>eudicotyledons</taxon>
        <taxon>Gunneridae</taxon>
        <taxon>Pentapetalae</taxon>
        <taxon>asterids</taxon>
        <taxon>lamiids</taxon>
        <taxon>Solanales</taxon>
        <taxon>Solanaceae</taxon>
        <taxon>Solanoideae</taxon>
        <taxon>Solaneae</taxon>
        <taxon>Solanum</taxon>
    </lineage>
</organism>
<name>A0ABD2QYC4_9SOLN</name>
<gene>
    <name evidence="2" type="ORF">AABB24_038498</name>
</gene>
<sequence>ICIYPIPTLLRSLSPFSAATHASSALSSSQNRKSQEKNPSSSSAHHLCQFLSLFSKITDLETRFVDFGREKSHPNLMRIKKYHITSGFAGNTISGKACSGLQGFDSYERSWKKRRKAPMSCQLKNSLWLQDQENLVENTRTPTKI</sequence>
<dbReference type="EMBL" id="JBJKTR010000023">
    <property type="protein sequence ID" value="KAL3324373.1"/>
    <property type="molecule type" value="Genomic_DNA"/>
</dbReference>